<dbReference type="NCBIfam" id="NF010200">
    <property type="entry name" value="PRK13674.1-1"/>
    <property type="match status" value="1"/>
</dbReference>
<accession>A0ABU4WDX2</accession>
<dbReference type="PANTHER" id="PTHR36445">
    <property type="entry name" value="GTP CYCLOHYDROLASE MPTA"/>
    <property type="match status" value="1"/>
</dbReference>
<feature type="site" description="May be catalytically important" evidence="2">
    <location>
        <position position="180"/>
    </location>
</feature>
<protein>
    <recommendedName>
        <fullName evidence="2">GTP cyclohydrolase FolE2</fullName>
        <ecNumber evidence="2">3.5.4.16</ecNumber>
    </recommendedName>
</protein>
<comment type="pathway">
    <text evidence="2">Cofactor biosynthesis; 7,8-dihydroneopterin triphosphate biosynthesis; 7,8-dihydroneopterin triphosphate from GTP: step 1/1.</text>
</comment>
<dbReference type="GO" id="GO:0003934">
    <property type="term" value="F:GTP cyclohydrolase I activity"/>
    <property type="evidence" value="ECO:0007669"/>
    <property type="project" value="UniProtKB-EC"/>
</dbReference>
<evidence type="ECO:0000256" key="1">
    <source>
        <dbReference type="ARBA" id="ARBA00022801"/>
    </source>
</evidence>
<keyword evidence="1 2" id="KW-0378">Hydrolase</keyword>
<comment type="function">
    <text evidence="2">Converts GTP to 7,8-dihydroneopterin triphosphate.</text>
</comment>
<dbReference type="InterPro" id="IPR022838">
    <property type="entry name" value="GTP_cyclohydrolase_FolE2"/>
</dbReference>
<sequence>MMKDKKDNSINLVSPKDFYGVAANCGSSSLPDMQNADSSQIKGANVPIMQVGMHNFKLPLKFISKDCEVRELQASVTGTVSLASNSKGINMSRIMRTFYDFKERVFSPEILSEILRAMKKQVSTSRAGIKISFQYPMKQKSLRSGLEGWQYYDCAYEARLDDLDRLRRLVHFDFVYSSACPCSAELSEHARINRDIYCVPHSQRSKVRVSVELAKGETLFIEDLHAHCLNALKTETQVMVKREDEQAFAELNGAYVKFVEDAARLIYAELDKDSRIADFEAACIHLESLHSHNAVSVICKGKPGGFNASFNDFSSLVC</sequence>
<comment type="catalytic activity">
    <reaction evidence="2">
        <text>GTP + H2O = 7,8-dihydroneopterin 3'-triphosphate + formate + H(+)</text>
        <dbReference type="Rhea" id="RHEA:17473"/>
        <dbReference type="ChEBI" id="CHEBI:15377"/>
        <dbReference type="ChEBI" id="CHEBI:15378"/>
        <dbReference type="ChEBI" id="CHEBI:15740"/>
        <dbReference type="ChEBI" id="CHEBI:37565"/>
        <dbReference type="ChEBI" id="CHEBI:58462"/>
        <dbReference type="EC" id="3.5.4.16"/>
    </reaction>
</comment>
<comment type="similarity">
    <text evidence="2">Belongs to the GTP cyclohydrolase IV family.</text>
</comment>
<dbReference type="HAMAP" id="MF_01527_B">
    <property type="entry name" value="GTP_cyclohydrol_B"/>
    <property type="match status" value="1"/>
</dbReference>
<dbReference type="PANTHER" id="PTHR36445:SF1">
    <property type="entry name" value="GTP CYCLOHYDROLASE MPTA"/>
    <property type="match status" value="1"/>
</dbReference>
<evidence type="ECO:0000256" key="2">
    <source>
        <dbReference type="HAMAP-Rule" id="MF_01527"/>
    </source>
</evidence>
<dbReference type="Gene3D" id="3.10.270.10">
    <property type="entry name" value="Urate Oxidase"/>
    <property type="match status" value="1"/>
</dbReference>
<gene>
    <name evidence="2 3" type="primary">folE2</name>
    <name evidence="3" type="ORF">MOX91_00950</name>
</gene>
<dbReference type="EC" id="3.5.4.16" evidence="2"/>
<comment type="caution">
    <text evidence="3">The sequence shown here is derived from an EMBL/GenBank/DDBJ whole genome shotgun (WGS) entry which is preliminary data.</text>
</comment>
<reference evidence="3 4" key="1">
    <citation type="submission" date="2022-03" db="EMBL/GenBank/DDBJ databases">
        <title>Novel taxa within the pig intestine.</title>
        <authorList>
            <person name="Wylensek D."/>
            <person name="Bishof K."/>
            <person name="Afrizal A."/>
            <person name="Clavel T."/>
        </authorList>
    </citation>
    <scope>NUCLEOTIDE SEQUENCE [LARGE SCALE GENOMIC DNA]</scope>
    <source>
        <strain evidence="3 4">CLA-KB-P66</strain>
    </source>
</reference>
<organism evidence="3 4">
    <name type="scientific">Intestinicryptomonas porci</name>
    <dbReference type="NCBI Taxonomy" id="2926320"/>
    <lineage>
        <taxon>Bacteria</taxon>
        <taxon>Pseudomonadati</taxon>
        <taxon>Verrucomicrobiota</taxon>
        <taxon>Opitutia</taxon>
        <taxon>Opitutales</taxon>
        <taxon>Intestinicryptomonaceae</taxon>
        <taxon>Intestinicryptomonas</taxon>
    </lineage>
</organism>
<proteinExistence type="inferred from homology"/>
<dbReference type="RefSeq" id="WP_370396203.1">
    <property type="nucleotide sequence ID" value="NZ_JALBUT010000001.1"/>
</dbReference>
<evidence type="ECO:0000313" key="4">
    <source>
        <dbReference type="Proteomes" id="UP001275932"/>
    </source>
</evidence>
<dbReference type="EMBL" id="JALBUT010000001">
    <property type="protein sequence ID" value="MDX8414754.1"/>
    <property type="molecule type" value="Genomic_DNA"/>
</dbReference>
<dbReference type="Pfam" id="PF02649">
    <property type="entry name" value="GCHY-1"/>
    <property type="match status" value="1"/>
</dbReference>
<name>A0ABU4WDX2_9BACT</name>
<dbReference type="InterPro" id="IPR003801">
    <property type="entry name" value="GTP_cyclohydrolase_FolE2/MptA"/>
</dbReference>
<evidence type="ECO:0000313" key="3">
    <source>
        <dbReference type="EMBL" id="MDX8414754.1"/>
    </source>
</evidence>
<keyword evidence="4" id="KW-1185">Reference proteome</keyword>
<dbReference type="Proteomes" id="UP001275932">
    <property type="component" value="Unassembled WGS sequence"/>
</dbReference>